<dbReference type="PATRIC" id="fig|1515334.3.peg.2229"/>
<gene>
    <name evidence="1" type="ORF">OA50_02210</name>
</gene>
<dbReference type="EMBL" id="JSUQ01000008">
    <property type="protein sequence ID" value="KHQ53183.1"/>
    <property type="molecule type" value="Genomic_DNA"/>
</dbReference>
<dbReference type="Proteomes" id="UP000030960">
    <property type="component" value="Unassembled WGS sequence"/>
</dbReference>
<proteinExistence type="predicted"/>
<evidence type="ECO:0000313" key="1">
    <source>
        <dbReference type="EMBL" id="KHQ53183.1"/>
    </source>
</evidence>
<sequence>MTAFNPAKPIPFTPEGPQPLVREIAPGAQYPVTHLGPLREAVEAVQGMAQAPVAIPAASALAVASLAVQSFANVETLGGPRPVSLYALTIARSGERKSSCDGPLMAALRDHERERANAQREAFTAWQNAHALWKGERDRILAEAKKSKGEKRTAAQADLDALGAEPAAPPSADRTVTEPTFEGLTRLFATGQPSLGIFSDEGGQFLGGHAMNSDNRQKTLAALNDLWQGNPIRRTRAGDGHATLYGRRLAVHLMVQPAIARAFMADRMAADTGFLPRFLISEPPSTIGTRLHANARGDSVTVAGFGQRLRTILETPLPMDDETRELLPRVLPLAPEARALLVRLADAIEAAQAPQWRPRKRHRLCQKGGGTSRAHRGCADAMARPGCTCRHRAGHGRRHRACAILPVRGGAIGRRCDGITRNRPCRSTAQMAAGKLGTF</sequence>
<dbReference type="InterPro" id="IPR025048">
    <property type="entry name" value="DUF3987"/>
</dbReference>
<accession>A0A0B3S2K1</accession>
<dbReference type="STRING" id="561184.SAMN05216376_1064"/>
<dbReference type="AlphaFoldDB" id="A0A0B3S2K1"/>
<evidence type="ECO:0000313" key="2">
    <source>
        <dbReference type="Proteomes" id="UP000030960"/>
    </source>
</evidence>
<name>A0A0B3S2K1_9RHOB</name>
<dbReference type="Pfam" id="PF13148">
    <property type="entry name" value="DUF3987"/>
    <property type="match status" value="1"/>
</dbReference>
<organism evidence="1 2">
    <name type="scientific">Mameliella alba</name>
    <dbReference type="NCBI Taxonomy" id="561184"/>
    <lineage>
        <taxon>Bacteria</taxon>
        <taxon>Pseudomonadati</taxon>
        <taxon>Pseudomonadota</taxon>
        <taxon>Alphaproteobacteria</taxon>
        <taxon>Rhodobacterales</taxon>
        <taxon>Roseobacteraceae</taxon>
        <taxon>Mameliella</taxon>
    </lineage>
</organism>
<dbReference type="OrthoDB" id="9067983at2"/>
<keyword evidence="2" id="KW-1185">Reference proteome</keyword>
<evidence type="ECO:0008006" key="3">
    <source>
        <dbReference type="Google" id="ProtNLM"/>
    </source>
</evidence>
<comment type="caution">
    <text evidence="1">The sequence shown here is derived from an EMBL/GenBank/DDBJ whole genome shotgun (WGS) entry which is preliminary data.</text>
</comment>
<protein>
    <recommendedName>
        <fullName evidence="3">DUF3987 domain-containing protein</fullName>
    </recommendedName>
</protein>
<reference evidence="1 2" key="1">
    <citation type="submission" date="2014-10" db="EMBL/GenBank/DDBJ databases">
        <title>Genome sequence of Ponticoccus sp. strain UMTAT08 isolated from clonal culture of toxic dinoflagellate Alexandrium tamiyavanichii.</title>
        <authorList>
            <person name="Gan H.Y."/>
            <person name="Muhd D.-D."/>
            <person name="Mohd Noor M.E."/>
            <person name="Yeong Y.S."/>
            <person name="Usup G."/>
        </authorList>
    </citation>
    <scope>NUCLEOTIDE SEQUENCE [LARGE SCALE GENOMIC DNA]</scope>
    <source>
        <strain evidence="1 2">UMTAT08</strain>
    </source>
</reference>